<organism evidence="2">
    <name type="scientific">bioreactor metagenome</name>
    <dbReference type="NCBI Taxonomy" id="1076179"/>
    <lineage>
        <taxon>unclassified sequences</taxon>
        <taxon>metagenomes</taxon>
        <taxon>ecological metagenomes</taxon>
    </lineage>
</organism>
<feature type="compositionally biased region" description="Basic and acidic residues" evidence="1">
    <location>
        <begin position="212"/>
        <end position="227"/>
    </location>
</feature>
<comment type="caution">
    <text evidence="2">The sequence shown here is derived from an EMBL/GenBank/DDBJ whole genome shotgun (WGS) entry which is preliminary data.</text>
</comment>
<evidence type="ECO:0000256" key="1">
    <source>
        <dbReference type="SAM" id="MobiDB-lite"/>
    </source>
</evidence>
<proteinExistence type="predicted"/>
<accession>A0A644T5W9</accession>
<feature type="region of interest" description="Disordered" evidence="1">
    <location>
        <begin position="205"/>
        <end position="227"/>
    </location>
</feature>
<name>A0A644T5W9_9ZZZZ</name>
<sequence>MNTVPPNYNLLIAKKTEKIVTAIYLISQFLKDTESLKHELRKESNNLLRALSLLAYGDHKDVFPIYKGSLDSVSLLISYLTIAKESNLISRMNVEIVIEALRVLENLLVKKQFNLRRENLFINEENFLISLLDTKDEVSINTNTSYDVLTGRNIVEENFSNQTKTENNKNISIKDKISKGQNLNIKDKTIEKEADKTKTVIKDTFKPSSIKPEPKAKKSAQNKERKNNRREQILALFSKGVEVSIKDISKKIVGCSVKTIQRELNDLVSENKIERIGDKRWSKYTLVK</sequence>
<evidence type="ECO:0008006" key="3">
    <source>
        <dbReference type="Google" id="ProtNLM"/>
    </source>
</evidence>
<protein>
    <recommendedName>
        <fullName evidence="3">HTH deoR-type domain-containing protein</fullName>
    </recommendedName>
</protein>
<dbReference type="InterPro" id="IPR036388">
    <property type="entry name" value="WH-like_DNA-bd_sf"/>
</dbReference>
<dbReference type="Gene3D" id="1.10.10.10">
    <property type="entry name" value="Winged helix-like DNA-binding domain superfamily/Winged helix DNA-binding domain"/>
    <property type="match status" value="1"/>
</dbReference>
<evidence type="ECO:0000313" key="2">
    <source>
        <dbReference type="EMBL" id="MPL62325.1"/>
    </source>
</evidence>
<gene>
    <name evidence="2" type="ORF">SDC9_07939</name>
</gene>
<reference evidence="2" key="1">
    <citation type="submission" date="2019-08" db="EMBL/GenBank/DDBJ databases">
        <authorList>
            <person name="Kucharzyk K."/>
            <person name="Murdoch R.W."/>
            <person name="Higgins S."/>
            <person name="Loffler F."/>
        </authorList>
    </citation>
    <scope>NUCLEOTIDE SEQUENCE</scope>
</reference>
<dbReference type="AlphaFoldDB" id="A0A644T5W9"/>
<dbReference type="EMBL" id="VSSQ01000017">
    <property type="protein sequence ID" value="MPL62325.1"/>
    <property type="molecule type" value="Genomic_DNA"/>
</dbReference>